<dbReference type="Gene3D" id="4.10.1110.10">
    <property type="entry name" value="AN1-like Zinc finger"/>
    <property type="match status" value="2"/>
</dbReference>
<keyword evidence="2" id="KW-0863">Zinc-finger</keyword>
<accession>A0A2N1JGX0</accession>
<dbReference type="Pfam" id="PF01428">
    <property type="entry name" value="zf-AN1"/>
    <property type="match status" value="1"/>
</dbReference>
<dbReference type="SUPFAM" id="SSF118310">
    <property type="entry name" value="AN1-like Zinc finger"/>
    <property type="match status" value="2"/>
</dbReference>
<reference evidence="5 6" key="1">
    <citation type="submission" date="2017-10" db="EMBL/GenBank/DDBJ databases">
        <title>A novel species of cold-tolerant Malassezia isolated from bats.</title>
        <authorList>
            <person name="Lorch J.M."/>
            <person name="Palmer J.M."/>
            <person name="Vanderwolf K.J."/>
            <person name="Schmidt K.Z."/>
            <person name="Verant M.L."/>
            <person name="Weller T.J."/>
            <person name="Blehert D.S."/>
        </authorList>
    </citation>
    <scope>NUCLEOTIDE SEQUENCE [LARGE SCALE GENOMIC DNA]</scope>
    <source>
        <strain evidence="5 6">NWHC:44797-103</strain>
    </source>
</reference>
<dbReference type="OrthoDB" id="431929at2759"/>
<sequence length="148" mass="15981">MSMLSGEHCALASCNRVSFLPLRCPSCAVLHCELHVQPAEHGCTALRHAPSKASESHTKRVVCARRGCCAFTLHVAPHTSAVTHDAPSCERCGAFFCMQHRSAPAHGCTALPPRTAGQQRMDEKEARKARAAAILAKTFPKHSAHVTY</sequence>
<gene>
    <name evidence="5" type="ORF">MVES_000284</name>
</gene>
<dbReference type="EMBL" id="KZ454987">
    <property type="protein sequence ID" value="PKI85793.1"/>
    <property type="molecule type" value="Genomic_DNA"/>
</dbReference>
<dbReference type="InterPro" id="IPR000058">
    <property type="entry name" value="Znf_AN1"/>
</dbReference>
<dbReference type="AlphaFoldDB" id="A0A2N1JGX0"/>
<name>A0A2N1JGX0_9BASI</name>
<proteinExistence type="predicted"/>
<evidence type="ECO:0000259" key="4">
    <source>
        <dbReference type="Pfam" id="PF01428"/>
    </source>
</evidence>
<dbReference type="STRING" id="2020962.A0A2N1JGX0"/>
<protein>
    <recommendedName>
        <fullName evidence="4">AN1-type domain-containing protein</fullName>
    </recommendedName>
</protein>
<evidence type="ECO:0000256" key="2">
    <source>
        <dbReference type="ARBA" id="ARBA00022771"/>
    </source>
</evidence>
<evidence type="ECO:0000256" key="1">
    <source>
        <dbReference type="ARBA" id="ARBA00022723"/>
    </source>
</evidence>
<dbReference type="Proteomes" id="UP000232875">
    <property type="component" value="Unassembled WGS sequence"/>
</dbReference>
<keyword evidence="3" id="KW-0862">Zinc</keyword>
<evidence type="ECO:0000313" key="6">
    <source>
        <dbReference type="Proteomes" id="UP000232875"/>
    </source>
</evidence>
<evidence type="ECO:0000313" key="5">
    <source>
        <dbReference type="EMBL" id="PKI85793.1"/>
    </source>
</evidence>
<dbReference type="GO" id="GO:0008270">
    <property type="term" value="F:zinc ion binding"/>
    <property type="evidence" value="ECO:0007669"/>
    <property type="project" value="UniProtKB-KW"/>
</dbReference>
<organism evidence="5 6">
    <name type="scientific">Malassezia vespertilionis</name>
    <dbReference type="NCBI Taxonomy" id="2020962"/>
    <lineage>
        <taxon>Eukaryota</taxon>
        <taxon>Fungi</taxon>
        <taxon>Dikarya</taxon>
        <taxon>Basidiomycota</taxon>
        <taxon>Ustilaginomycotina</taxon>
        <taxon>Malasseziomycetes</taxon>
        <taxon>Malasseziales</taxon>
        <taxon>Malasseziaceae</taxon>
        <taxon>Malassezia</taxon>
    </lineage>
</organism>
<keyword evidence="6" id="KW-1185">Reference proteome</keyword>
<keyword evidence="1" id="KW-0479">Metal-binding</keyword>
<dbReference type="InterPro" id="IPR035896">
    <property type="entry name" value="AN1-like_Znf"/>
</dbReference>
<evidence type="ECO:0000256" key="3">
    <source>
        <dbReference type="ARBA" id="ARBA00022833"/>
    </source>
</evidence>
<feature type="domain" description="AN1-type" evidence="4">
    <location>
        <begin position="9"/>
        <end position="46"/>
    </location>
</feature>